<evidence type="ECO:0000256" key="1">
    <source>
        <dbReference type="ARBA" id="ARBA00004275"/>
    </source>
</evidence>
<dbReference type="GO" id="GO:0003857">
    <property type="term" value="F:(3S)-3-hydroxyacyl-CoA dehydrogenase (NAD+) activity"/>
    <property type="evidence" value="ECO:0007669"/>
    <property type="project" value="UniProtKB-EC"/>
</dbReference>
<reference evidence="15 16" key="1">
    <citation type="journal article" date="2014" name="Nat. Commun.">
        <title>Physiological and genomic features of highly alkaliphilic hydrogen-utilizing Betaproteobacteria from a continental serpentinizing site.</title>
        <authorList>
            <person name="Suzuki S."/>
            <person name="Kuenen J.G."/>
            <person name="Schipper K."/>
            <person name="van der Velde S."/>
            <person name="Ishii S."/>
            <person name="Wu A."/>
            <person name="Sorokin D.Y."/>
            <person name="Tenney A."/>
            <person name="Meng X.Y."/>
            <person name="Morrill P.L."/>
            <person name="Kamagata Y."/>
            <person name="Muyzer G."/>
            <person name="Nealson K.H."/>
        </authorList>
    </citation>
    <scope>NUCLEOTIDE SEQUENCE [LARGE SCALE GENOMIC DNA]</scope>
    <source>
        <strain evidence="15 16">A1</strain>
    </source>
</reference>
<dbReference type="SUPFAM" id="SSF48179">
    <property type="entry name" value="6-phosphogluconate dehydrogenase C-terminal domain-like"/>
    <property type="match status" value="2"/>
</dbReference>
<dbReference type="InterPro" id="IPR001753">
    <property type="entry name" value="Enoyl-CoA_hydra/iso"/>
</dbReference>
<dbReference type="KEGG" id="cbaa:SRAA_1489"/>
<name>A0A060NPC7_9BURK</name>
<gene>
    <name evidence="15" type="ORF">SRAA_1489</name>
</gene>
<comment type="subcellular location">
    <subcellularLocation>
        <location evidence="1">Peroxisome</location>
    </subcellularLocation>
</comment>
<dbReference type="InterPro" id="IPR008927">
    <property type="entry name" value="6-PGluconate_DH-like_C_sf"/>
</dbReference>
<dbReference type="Gene3D" id="3.90.226.10">
    <property type="entry name" value="2-enoyl-CoA Hydratase, Chain A, domain 1"/>
    <property type="match status" value="1"/>
</dbReference>
<keyword evidence="16" id="KW-1185">Reference proteome</keyword>
<dbReference type="UniPathway" id="UPA00659"/>
<evidence type="ECO:0000256" key="4">
    <source>
        <dbReference type="ARBA" id="ARBA00022963"/>
    </source>
</evidence>
<evidence type="ECO:0000256" key="7">
    <source>
        <dbReference type="ARBA" id="ARBA00023098"/>
    </source>
</evidence>
<evidence type="ECO:0000256" key="10">
    <source>
        <dbReference type="ARBA" id="ARBA00023239"/>
    </source>
</evidence>
<dbReference type="GO" id="GO:0070403">
    <property type="term" value="F:NAD+ binding"/>
    <property type="evidence" value="ECO:0007669"/>
    <property type="project" value="InterPro"/>
</dbReference>
<evidence type="ECO:0000256" key="5">
    <source>
        <dbReference type="ARBA" id="ARBA00023002"/>
    </source>
</evidence>
<comment type="catalytic activity">
    <reaction evidence="12">
        <text>a (3S)-3-hydroxyacyl-CoA + NAD(+) = a 3-oxoacyl-CoA + NADH + H(+)</text>
        <dbReference type="Rhea" id="RHEA:22432"/>
        <dbReference type="ChEBI" id="CHEBI:15378"/>
        <dbReference type="ChEBI" id="CHEBI:57318"/>
        <dbReference type="ChEBI" id="CHEBI:57540"/>
        <dbReference type="ChEBI" id="CHEBI:57945"/>
        <dbReference type="ChEBI" id="CHEBI:90726"/>
        <dbReference type="EC" id="1.1.1.35"/>
    </reaction>
</comment>
<dbReference type="InterPro" id="IPR029045">
    <property type="entry name" value="ClpP/crotonase-like_dom_sf"/>
</dbReference>
<evidence type="ECO:0000256" key="9">
    <source>
        <dbReference type="ARBA" id="ARBA00023235"/>
    </source>
</evidence>
<dbReference type="Pfam" id="PF00725">
    <property type="entry name" value="3HCDH"/>
    <property type="match status" value="1"/>
</dbReference>
<dbReference type="GO" id="GO:0006635">
    <property type="term" value="P:fatty acid beta-oxidation"/>
    <property type="evidence" value="ECO:0007669"/>
    <property type="project" value="UniProtKB-UniPathway"/>
</dbReference>
<evidence type="ECO:0000256" key="3">
    <source>
        <dbReference type="ARBA" id="ARBA00022832"/>
    </source>
</evidence>
<sequence>MNSYAMQGDVAVVSLSHPPVNSLSLVLRRFIVQALDAAESDPAVRGIVLAGSDRAFSAGADVAELGTPAQSAEPILPTVLARVAACRKPVLAALSGVALGGGLELAMSCHGRVALASALVGLPEIHLGLIPGSTGTQLLPRLVGVPRALGLMLNGQPQSAQAWADSGLFDLVVADDVLAAACALARQWAEAGALPVGARERTLDAAAVAEQVAAERARLSARQRLQPAYGALMDAVAGCALPFAEGAQRERELFLQLVPSHAAQALRHQFKAEREASKLPPEVQAQPRPVQTVAVIGAGTMGTGIAICALDAGLNVLLLEQNHEALARGQQRVTEHYSGRVAAGKMKPAVADAAQARLTASIDWPLLERADVVIEAVFEDLSVKLAVFQQIDTHARAGAVLATNTSYLDVDAIANATRRPQDVLGLHFFSPANVMKLLEVVRGAHTAPDALATGMALGKALKKLPVLCGNAFGFIGNRIYNAYRKQCEFMLEDGAWPEDVDHALTGMGFAMGPFAVADLSGLDIAWHMRQAQAATRDPRERYVGILDRLCEQGRLGRKTGAGYYTYTDGKQAPSTDATVRGLIEQVRAARGITGQPPSAEQIRRQALLAMVNEAALLLAEGVAARASDIDVVLVQGYGFPRWEGGPVFWARQQERAALERDLQALAQSVGFGFRLGQLDPLLA</sequence>
<dbReference type="STRING" id="1458425.SRAA_1489"/>
<keyword evidence="9" id="KW-0413">Isomerase</keyword>
<dbReference type="SUPFAM" id="SSF52096">
    <property type="entry name" value="ClpP/crotonase"/>
    <property type="match status" value="1"/>
</dbReference>
<dbReference type="SUPFAM" id="SSF51735">
    <property type="entry name" value="NAD(P)-binding Rossmann-fold domains"/>
    <property type="match status" value="1"/>
</dbReference>
<keyword evidence="10" id="KW-0456">Lyase</keyword>
<dbReference type="InterPro" id="IPR006108">
    <property type="entry name" value="3HC_DH_C"/>
</dbReference>
<evidence type="ECO:0000259" key="14">
    <source>
        <dbReference type="Pfam" id="PF02737"/>
    </source>
</evidence>
<dbReference type="Pfam" id="PF02737">
    <property type="entry name" value="3HCDH_N"/>
    <property type="match status" value="1"/>
</dbReference>
<dbReference type="Gene3D" id="1.10.1040.50">
    <property type="match status" value="1"/>
</dbReference>
<dbReference type="FunFam" id="1.10.1040.50:FF:000006">
    <property type="entry name" value="Peroxisomal bifunctional enzyme"/>
    <property type="match status" value="1"/>
</dbReference>
<organism evidence="15 16">
    <name type="scientific">Serpentinimonas raichei</name>
    <dbReference type="NCBI Taxonomy" id="1458425"/>
    <lineage>
        <taxon>Bacteria</taxon>
        <taxon>Pseudomonadati</taxon>
        <taxon>Pseudomonadota</taxon>
        <taxon>Betaproteobacteria</taxon>
        <taxon>Burkholderiales</taxon>
        <taxon>Comamonadaceae</taxon>
        <taxon>Serpentinimonas</taxon>
    </lineage>
</organism>
<dbReference type="GO" id="GO:0004300">
    <property type="term" value="F:enoyl-CoA hydratase activity"/>
    <property type="evidence" value="ECO:0007669"/>
    <property type="project" value="UniProtKB-ARBA"/>
</dbReference>
<feature type="domain" description="3-hydroxyacyl-CoA dehydrogenase C-terminal" evidence="13">
    <location>
        <begin position="473"/>
        <end position="566"/>
    </location>
</feature>
<evidence type="ECO:0000313" key="16">
    <source>
        <dbReference type="Proteomes" id="UP000067461"/>
    </source>
</evidence>
<keyword evidence="6" id="KW-0520">NAD</keyword>
<evidence type="ECO:0000313" key="15">
    <source>
        <dbReference type="EMBL" id="BAO81343.1"/>
    </source>
</evidence>
<keyword evidence="8" id="KW-0576">Peroxisome</keyword>
<protein>
    <submittedName>
        <fullName evidence="15">3-hydroxyacyl-CoA dehydrogenase</fullName>
    </submittedName>
</protein>
<keyword evidence="5" id="KW-0560">Oxidoreductase</keyword>
<dbReference type="HOGENOM" id="CLU_009834_16_3_4"/>
<dbReference type="PANTHER" id="PTHR23309">
    <property type="entry name" value="3-HYDROXYACYL-COA DEHYROGENASE"/>
    <property type="match status" value="1"/>
</dbReference>
<evidence type="ECO:0000256" key="2">
    <source>
        <dbReference type="ARBA" id="ARBA00005005"/>
    </source>
</evidence>
<proteinExistence type="predicted"/>
<dbReference type="PANTHER" id="PTHR23309:SF51">
    <property type="entry name" value="3-HYDROXYACYL-COA DEHYDROGENASE-RELATED"/>
    <property type="match status" value="1"/>
</dbReference>
<feature type="domain" description="3-hydroxyacyl-CoA dehydrogenase NAD binding" evidence="14">
    <location>
        <begin position="292"/>
        <end position="469"/>
    </location>
</feature>
<dbReference type="GO" id="GO:0016853">
    <property type="term" value="F:isomerase activity"/>
    <property type="evidence" value="ECO:0007669"/>
    <property type="project" value="UniProtKB-KW"/>
</dbReference>
<evidence type="ECO:0000256" key="12">
    <source>
        <dbReference type="ARBA" id="ARBA00049556"/>
    </source>
</evidence>
<dbReference type="InterPro" id="IPR006176">
    <property type="entry name" value="3-OHacyl-CoA_DH_NAD-bd"/>
</dbReference>
<keyword evidence="11" id="KW-0511">Multifunctional enzyme</keyword>
<evidence type="ECO:0000256" key="11">
    <source>
        <dbReference type="ARBA" id="ARBA00023268"/>
    </source>
</evidence>
<dbReference type="Pfam" id="PF00378">
    <property type="entry name" value="ECH_1"/>
    <property type="match status" value="1"/>
</dbReference>
<dbReference type="RefSeq" id="WP_338056357.1">
    <property type="nucleotide sequence ID" value="NZ_AP014568.1"/>
</dbReference>
<dbReference type="AlphaFoldDB" id="A0A060NPC7"/>
<comment type="pathway">
    <text evidence="2">Lipid metabolism; fatty acid beta-oxidation.</text>
</comment>
<dbReference type="EMBL" id="AP014568">
    <property type="protein sequence ID" value="BAO81343.1"/>
    <property type="molecule type" value="Genomic_DNA"/>
</dbReference>
<keyword evidence="4" id="KW-0442">Lipid degradation</keyword>
<accession>A0A060NPC7</accession>
<evidence type="ECO:0000256" key="8">
    <source>
        <dbReference type="ARBA" id="ARBA00023140"/>
    </source>
</evidence>
<dbReference type="Proteomes" id="UP000067461">
    <property type="component" value="Chromosome"/>
</dbReference>
<dbReference type="Gene3D" id="3.40.50.720">
    <property type="entry name" value="NAD(P)-binding Rossmann-like Domain"/>
    <property type="match status" value="1"/>
</dbReference>
<dbReference type="FunFam" id="3.40.50.720:FF:000009">
    <property type="entry name" value="Fatty oxidation complex, alpha subunit"/>
    <property type="match status" value="1"/>
</dbReference>
<dbReference type="InterPro" id="IPR036291">
    <property type="entry name" value="NAD(P)-bd_dom_sf"/>
</dbReference>
<evidence type="ECO:0000259" key="13">
    <source>
        <dbReference type="Pfam" id="PF00725"/>
    </source>
</evidence>
<keyword evidence="7" id="KW-0443">Lipid metabolism</keyword>
<keyword evidence="3" id="KW-0276">Fatty acid metabolism</keyword>
<evidence type="ECO:0000256" key="6">
    <source>
        <dbReference type="ARBA" id="ARBA00023027"/>
    </source>
</evidence>
<dbReference type="CDD" id="cd06558">
    <property type="entry name" value="crotonase-like"/>
    <property type="match status" value="1"/>
</dbReference>